<dbReference type="SUPFAM" id="SSF55347">
    <property type="entry name" value="Glyceraldehyde-3-phosphate dehydrogenase-like, C-terminal domain"/>
    <property type="match status" value="1"/>
</dbReference>
<dbReference type="InterPro" id="IPR000683">
    <property type="entry name" value="Gfo/Idh/MocA-like_OxRdtase_N"/>
</dbReference>
<dbReference type="SUPFAM" id="SSF51735">
    <property type="entry name" value="NAD(P)-binding Rossmann-fold domains"/>
    <property type="match status" value="1"/>
</dbReference>
<organism evidence="3 4">
    <name type="scientific">Vibrio eleionomae</name>
    <dbReference type="NCBI Taxonomy" id="2653505"/>
    <lineage>
        <taxon>Bacteria</taxon>
        <taxon>Pseudomonadati</taxon>
        <taxon>Pseudomonadota</taxon>
        <taxon>Gammaproteobacteria</taxon>
        <taxon>Vibrionales</taxon>
        <taxon>Vibrionaceae</taxon>
        <taxon>Vibrio</taxon>
    </lineage>
</organism>
<dbReference type="GO" id="GO:0000166">
    <property type="term" value="F:nucleotide binding"/>
    <property type="evidence" value="ECO:0007669"/>
    <property type="project" value="InterPro"/>
</dbReference>
<sequence>MRLGIIGAGNIVKMCLDALEHIEDIDCCALFVRETSLEKGQALCAQYGISKLYSDYQEMLNNEDIEFVYIGIPNNMHFEYALAALEANKHVICEKPFTNTVEELVTLNELAKQKSLFLFEAVTNIHSPNIALFKDYLPKIGQVKLVQGNYSQLSSRYANYLQEIVHPAFDPACSGGALYDINIYNIHLACYLFGKPENAQYSFNRGFNGVDTSGVMLLTYPDFIAVCAGAKDSASDGHFTVQGEEGYLVIRGTPNIVPSLELHIGGEKVVCNLHDVDNHMVYEFRAFEQMFAARQYEQCYGLLQHSVDVMTILQAGKQQLDVPIA</sequence>
<accession>A0A7X4RV87</accession>
<dbReference type="Gene3D" id="3.40.50.720">
    <property type="entry name" value="NAD(P)-binding Rossmann-like Domain"/>
    <property type="match status" value="1"/>
</dbReference>
<proteinExistence type="predicted"/>
<dbReference type="Proteomes" id="UP000462621">
    <property type="component" value="Unassembled WGS sequence"/>
</dbReference>
<dbReference type="AlphaFoldDB" id="A0A7X4RV87"/>
<dbReference type="Pfam" id="PF01408">
    <property type="entry name" value="GFO_IDH_MocA"/>
    <property type="match status" value="1"/>
</dbReference>
<evidence type="ECO:0000313" key="3">
    <source>
        <dbReference type="EMBL" id="MZI94045.1"/>
    </source>
</evidence>
<dbReference type="Pfam" id="PF22725">
    <property type="entry name" value="GFO_IDH_MocA_C3"/>
    <property type="match status" value="1"/>
</dbReference>
<feature type="domain" description="GFO/IDH/MocA-like oxidoreductase" evidence="2">
    <location>
        <begin position="139"/>
        <end position="248"/>
    </location>
</feature>
<evidence type="ECO:0000259" key="2">
    <source>
        <dbReference type="Pfam" id="PF22725"/>
    </source>
</evidence>
<dbReference type="RefSeq" id="WP_161156075.1">
    <property type="nucleotide sequence ID" value="NZ_WEKT01000022.1"/>
</dbReference>
<dbReference type="Gene3D" id="3.30.360.10">
    <property type="entry name" value="Dihydrodipicolinate Reductase, domain 2"/>
    <property type="match status" value="1"/>
</dbReference>
<dbReference type="PANTHER" id="PTHR43054:SF1">
    <property type="entry name" value="SCYLLO-INOSITOL 2-DEHYDROGENASE (NADP(+)) IOLU"/>
    <property type="match status" value="1"/>
</dbReference>
<feature type="domain" description="Gfo/Idh/MocA-like oxidoreductase N-terminal" evidence="1">
    <location>
        <begin position="2"/>
        <end position="119"/>
    </location>
</feature>
<comment type="caution">
    <text evidence="3">The sequence shown here is derived from an EMBL/GenBank/DDBJ whole genome shotgun (WGS) entry which is preliminary data.</text>
</comment>
<dbReference type="InterPro" id="IPR036291">
    <property type="entry name" value="NAD(P)-bd_dom_sf"/>
</dbReference>
<dbReference type="PANTHER" id="PTHR43054">
    <property type="match status" value="1"/>
</dbReference>
<dbReference type="InterPro" id="IPR055170">
    <property type="entry name" value="GFO_IDH_MocA-like_dom"/>
</dbReference>
<dbReference type="EMBL" id="WEKT01000022">
    <property type="protein sequence ID" value="MZI94045.1"/>
    <property type="molecule type" value="Genomic_DNA"/>
</dbReference>
<keyword evidence="4" id="KW-1185">Reference proteome</keyword>
<reference evidence="3 4" key="1">
    <citation type="submission" date="2019-10" db="EMBL/GenBank/DDBJ databases">
        <title>Vibrio sp. nov. isolated from a shrimp pond.</title>
        <authorList>
            <person name="Gomez-Gil B."/>
            <person name="Enciso-Ibarra J."/>
            <person name="Enciso-Ibarra K."/>
            <person name="Bolan-Mejia C."/>
        </authorList>
    </citation>
    <scope>NUCLEOTIDE SEQUENCE [LARGE SCALE GENOMIC DNA]</scope>
    <source>
        <strain evidence="3 4">CAIM 722</strain>
    </source>
</reference>
<evidence type="ECO:0000313" key="4">
    <source>
        <dbReference type="Proteomes" id="UP000462621"/>
    </source>
</evidence>
<name>A0A7X4RV87_9VIBR</name>
<evidence type="ECO:0000259" key="1">
    <source>
        <dbReference type="Pfam" id="PF01408"/>
    </source>
</evidence>
<protein>
    <submittedName>
        <fullName evidence="3">Gfo/Idh/MocA family oxidoreductase</fullName>
    </submittedName>
</protein>
<gene>
    <name evidence="3" type="ORF">F9817_12660</name>
</gene>